<proteinExistence type="predicted"/>
<comment type="caution">
    <text evidence="1">The sequence shown here is derived from an EMBL/GenBank/DDBJ whole genome shotgun (WGS) entry which is preliminary data.</text>
</comment>
<reference evidence="1 2" key="1">
    <citation type="submission" date="2024-08" db="EMBL/GenBank/DDBJ databases">
        <authorList>
            <person name="Cucini C."/>
            <person name="Frati F."/>
        </authorList>
    </citation>
    <scope>NUCLEOTIDE SEQUENCE [LARGE SCALE GENOMIC DNA]</scope>
</reference>
<gene>
    <name evidence="1" type="ORF">ODALV1_LOCUS5379</name>
</gene>
<accession>A0ABP1PYT6</accession>
<sequence length="171" mass="18939">METKLTAQLGISPVDAVTALKKYESVLSGTINSSNAAIRENGISKFLESVAPLMAPFVALENLCTDFGCTSTIQLNKKLETLSMYTDSDSDEAESVEGYFQADTEWAKFLQHCDVLLAEDSKAIQNTLISSINFEDIKVEEVNETGTNEVSIKDVLSRSPHTWFVFLRHYS</sequence>
<dbReference type="EMBL" id="CAXLJM020000016">
    <property type="protein sequence ID" value="CAL8083026.1"/>
    <property type="molecule type" value="Genomic_DNA"/>
</dbReference>
<evidence type="ECO:0000313" key="2">
    <source>
        <dbReference type="Proteomes" id="UP001642540"/>
    </source>
</evidence>
<name>A0ABP1PYT6_9HEXA</name>
<keyword evidence="2" id="KW-1185">Reference proteome</keyword>
<protein>
    <submittedName>
        <fullName evidence="1">Uncharacterized protein</fullName>
    </submittedName>
</protein>
<organism evidence="1 2">
    <name type="scientific">Orchesella dallaii</name>
    <dbReference type="NCBI Taxonomy" id="48710"/>
    <lineage>
        <taxon>Eukaryota</taxon>
        <taxon>Metazoa</taxon>
        <taxon>Ecdysozoa</taxon>
        <taxon>Arthropoda</taxon>
        <taxon>Hexapoda</taxon>
        <taxon>Collembola</taxon>
        <taxon>Entomobryomorpha</taxon>
        <taxon>Entomobryoidea</taxon>
        <taxon>Orchesellidae</taxon>
        <taxon>Orchesellinae</taxon>
        <taxon>Orchesella</taxon>
    </lineage>
</organism>
<dbReference type="Proteomes" id="UP001642540">
    <property type="component" value="Unassembled WGS sequence"/>
</dbReference>
<evidence type="ECO:0000313" key="1">
    <source>
        <dbReference type="EMBL" id="CAL8083026.1"/>
    </source>
</evidence>